<keyword evidence="2" id="KW-1185">Reference proteome</keyword>
<evidence type="ECO:0000313" key="2">
    <source>
        <dbReference type="Proteomes" id="UP000887159"/>
    </source>
</evidence>
<dbReference type="AlphaFoldDB" id="A0A8X6S1M3"/>
<gene>
    <name evidence="1" type="ORF">TNCV_3508051</name>
</gene>
<sequence length="77" mass="8423">MNLAFNCVLTIIEDVSGDPPEQRADPAFTITRRIGPQPGVMQNNARPHAARVAMSYLTACQNFLTSQISLQSSMSEI</sequence>
<comment type="caution">
    <text evidence="1">The sequence shown here is derived from an EMBL/GenBank/DDBJ whole genome shotgun (WGS) entry which is preliminary data.</text>
</comment>
<dbReference type="Proteomes" id="UP000887159">
    <property type="component" value="Unassembled WGS sequence"/>
</dbReference>
<proteinExistence type="predicted"/>
<organism evidence="1 2">
    <name type="scientific">Trichonephila clavipes</name>
    <name type="common">Golden silk orbweaver</name>
    <name type="synonym">Nephila clavipes</name>
    <dbReference type="NCBI Taxonomy" id="2585209"/>
    <lineage>
        <taxon>Eukaryota</taxon>
        <taxon>Metazoa</taxon>
        <taxon>Ecdysozoa</taxon>
        <taxon>Arthropoda</taxon>
        <taxon>Chelicerata</taxon>
        <taxon>Arachnida</taxon>
        <taxon>Araneae</taxon>
        <taxon>Araneomorphae</taxon>
        <taxon>Entelegynae</taxon>
        <taxon>Araneoidea</taxon>
        <taxon>Nephilidae</taxon>
        <taxon>Trichonephila</taxon>
    </lineage>
</organism>
<dbReference type="EMBL" id="BMAU01021233">
    <property type="protein sequence ID" value="GFY02925.1"/>
    <property type="molecule type" value="Genomic_DNA"/>
</dbReference>
<accession>A0A8X6S1M3</accession>
<protein>
    <submittedName>
        <fullName evidence="1">Uncharacterized protein</fullName>
    </submittedName>
</protein>
<reference evidence="1" key="1">
    <citation type="submission" date="2020-08" db="EMBL/GenBank/DDBJ databases">
        <title>Multicomponent nature underlies the extraordinary mechanical properties of spider dragline silk.</title>
        <authorList>
            <person name="Kono N."/>
            <person name="Nakamura H."/>
            <person name="Mori M."/>
            <person name="Yoshida Y."/>
            <person name="Ohtoshi R."/>
            <person name="Malay A.D."/>
            <person name="Moran D.A.P."/>
            <person name="Tomita M."/>
            <person name="Numata K."/>
            <person name="Arakawa K."/>
        </authorList>
    </citation>
    <scope>NUCLEOTIDE SEQUENCE</scope>
</reference>
<name>A0A8X6S1M3_TRICX</name>
<evidence type="ECO:0000313" key="1">
    <source>
        <dbReference type="EMBL" id="GFY02925.1"/>
    </source>
</evidence>